<dbReference type="InterPro" id="IPR025870">
    <property type="entry name" value="Glyoxalase-like_dom"/>
</dbReference>
<comment type="caution">
    <text evidence="2">The sequence shown here is derived from an EMBL/GenBank/DDBJ whole genome shotgun (WGS) entry which is preliminary data.</text>
</comment>
<evidence type="ECO:0000259" key="1">
    <source>
        <dbReference type="Pfam" id="PF13468"/>
    </source>
</evidence>
<dbReference type="Gene3D" id="3.10.180.10">
    <property type="entry name" value="2,3-Dihydroxybiphenyl 1,2-Dioxygenase, domain 1"/>
    <property type="match status" value="1"/>
</dbReference>
<proteinExistence type="predicted"/>
<organism evidence="2 3">
    <name type="scientific">Aquibium pacificus</name>
    <dbReference type="NCBI Taxonomy" id="3153579"/>
    <lineage>
        <taxon>Bacteria</taxon>
        <taxon>Pseudomonadati</taxon>
        <taxon>Pseudomonadota</taxon>
        <taxon>Alphaproteobacteria</taxon>
        <taxon>Hyphomicrobiales</taxon>
        <taxon>Phyllobacteriaceae</taxon>
        <taxon>Aquibium</taxon>
    </lineage>
</organism>
<dbReference type="EMBL" id="JBDPGJ010000003">
    <property type="protein sequence ID" value="MEX0407090.1"/>
    <property type="molecule type" value="Genomic_DNA"/>
</dbReference>
<dbReference type="Proteomes" id="UP001556692">
    <property type="component" value="Unassembled WGS sequence"/>
</dbReference>
<sequence>MSFLDRPPLSIDHLVLPTQSLATARARLEALGFTVAPEGVHPFGTRNACVYFADGTFLEPLAQGDAARRAEAERDGNVFVTRDALFRERVAAEGFSALVFATADASADHQRFLDAGLSAGDALFFSRPFADAEGRSDTASFRLAFAAAEEATSFFFTCERVNAPSVDRSRLESHRNGVVRIAAVTIAATDPASTGALVAAISGARAVETSSGVRLDLPNARVDVFGSAREMAECDRGDFTFESVTFSVRDLAATRALLEDRRIVWQKRNGGLAVQKTAGQGAEFIFEESV</sequence>
<dbReference type="SUPFAM" id="SSF54593">
    <property type="entry name" value="Glyoxalase/Bleomycin resistance protein/Dihydroxybiphenyl dioxygenase"/>
    <property type="match status" value="2"/>
</dbReference>
<evidence type="ECO:0000313" key="3">
    <source>
        <dbReference type="Proteomes" id="UP001556692"/>
    </source>
</evidence>
<accession>A0ABV3SNE9</accession>
<dbReference type="InterPro" id="IPR029068">
    <property type="entry name" value="Glyas_Bleomycin-R_OHBP_Dase"/>
</dbReference>
<reference evidence="2 3" key="1">
    <citation type="submission" date="2024-05" db="EMBL/GenBank/DDBJ databases">
        <authorList>
            <person name="Jiang F."/>
        </authorList>
    </citation>
    <scope>NUCLEOTIDE SEQUENCE [LARGE SCALE GENOMIC DNA]</scope>
    <source>
        <strain evidence="2 3">LZ166</strain>
    </source>
</reference>
<evidence type="ECO:0000313" key="2">
    <source>
        <dbReference type="EMBL" id="MEX0407090.1"/>
    </source>
</evidence>
<gene>
    <name evidence="2" type="ORF">ABGN05_15600</name>
</gene>
<dbReference type="PANTHER" id="PTHR40265:SF1">
    <property type="entry name" value="GLYOXALASE-LIKE DOMAIN-CONTAINING PROTEIN"/>
    <property type="match status" value="1"/>
</dbReference>
<dbReference type="Pfam" id="PF13468">
    <property type="entry name" value="Glyoxalase_3"/>
    <property type="match status" value="1"/>
</dbReference>
<name>A0ABV3SNE9_9HYPH</name>
<feature type="domain" description="Glyoxalase-like" evidence="1">
    <location>
        <begin position="11"/>
        <end position="197"/>
    </location>
</feature>
<dbReference type="PANTHER" id="PTHR40265">
    <property type="entry name" value="BLL2707 PROTEIN"/>
    <property type="match status" value="1"/>
</dbReference>
<protein>
    <submittedName>
        <fullName evidence="2">VOC family protein</fullName>
    </submittedName>
</protein>
<keyword evidence="3" id="KW-1185">Reference proteome</keyword>